<gene>
    <name evidence="2" type="ORF">V6N11_004819</name>
</gene>
<dbReference type="Gene3D" id="3.20.20.80">
    <property type="entry name" value="Glycosidases"/>
    <property type="match status" value="1"/>
</dbReference>
<protein>
    <recommendedName>
        <fullName evidence="1">GH18 domain-containing protein</fullName>
    </recommendedName>
</protein>
<evidence type="ECO:0000313" key="2">
    <source>
        <dbReference type="EMBL" id="KAK9024661.1"/>
    </source>
</evidence>
<name>A0ABR2SHB6_9ROSI</name>
<organism evidence="2 3">
    <name type="scientific">Hibiscus sabdariffa</name>
    <name type="common">roselle</name>
    <dbReference type="NCBI Taxonomy" id="183260"/>
    <lineage>
        <taxon>Eukaryota</taxon>
        <taxon>Viridiplantae</taxon>
        <taxon>Streptophyta</taxon>
        <taxon>Embryophyta</taxon>
        <taxon>Tracheophyta</taxon>
        <taxon>Spermatophyta</taxon>
        <taxon>Magnoliopsida</taxon>
        <taxon>eudicotyledons</taxon>
        <taxon>Gunneridae</taxon>
        <taxon>Pentapetalae</taxon>
        <taxon>rosids</taxon>
        <taxon>malvids</taxon>
        <taxon>Malvales</taxon>
        <taxon>Malvaceae</taxon>
        <taxon>Malvoideae</taxon>
        <taxon>Hibiscus</taxon>
    </lineage>
</organism>
<dbReference type="InterPro" id="IPR053781">
    <property type="entry name" value="F-box_AtFBL13-like"/>
</dbReference>
<sequence length="591" mass="67399">MASNTGKKAKHDDRISNLSDSILSQILSSLPIKDAVSTSILSTRWRYLYASMFNLDVDFHVFRRSPLHIITSFTNFMDKMLFIHTEGRIEQFRLDHVNISGMSDSHVCGWISAALWRGLKEIDLVFAPKSSIIPMLLFTSKTLVTLKLEFSFLMTVPVHVYLPSLKTLELKLIKFEDDGSVTRLLSSCPVLEDLSISGCDMQNMKCLKISNPTLKSLTLVFNCNLLEFQLFFFKLAIVIDLPSLVYLKYEGFRAKSYSVGNMPCLVRADINFSGKEIIYHRHGLVEFFEGLGNVKSLRLTINPKALPILSHKRFVALQNLLHLEILDRMNKWKGVGLFEFLEFLPNLQTLVTCKVSNEVWFPKDKVPACVVYQLQECKVLDFEDENSLFQMATYILKNATVLDKLTIYLEDQRQCPTLRGTFGINLGVEFQLILAFEIGYTRDNHPSPANGKFNEFWETKNLGPYQLGLLKDSSSNVKIVVSLGGDSVGKGKAFFAPKSKTFWVQNVVSSLTDITNRYDIHGIDIHYQHFRSSPEMFAKCIGQLVTILKQNETISFASISPYKEINSYYLALWRKFGDVIDYVNFQLDLCL</sequence>
<dbReference type="Pfam" id="PF00646">
    <property type="entry name" value="F-box"/>
    <property type="match status" value="1"/>
</dbReference>
<dbReference type="InterPro" id="IPR001810">
    <property type="entry name" value="F-box_dom"/>
</dbReference>
<dbReference type="InterPro" id="IPR032675">
    <property type="entry name" value="LRR_dom_sf"/>
</dbReference>
<dbReference type="Proteomes" id="UP001396334">
    <property type="component" value="Unassembled WGS sequence"/>
</dbReference>
<dbReference type="PANTHER" id="PTHR31900">
    <property type="entry name" value="F-BOX/RNI SUPERFAMILY PROTEIN-RELATED"/>
    <property type="match status" value="1"/>
</dbReference>
<dbReference type="InterPro" id="IPR055357">
    <property type="entry name" value="LRR_At1g61320_AtMIF1"/>
</dbReference>
<dbReference type="EMBL" id="JBBPBN010000015">
    <property type="protein sequence ID" value="KAK9024661.1"/>
    <property type="molecule type" value="Genomic_DNA"/>
</dbReference>
<dbReference type="InterPro" id="IPR036047">
    <property type="entry name" value="F-box-like_dom_sf"/>
</dbReference>
<dbReference type="Gene3D" id="3.80.10.10">
    <property type="entry name" value="Ribonuclease Inhibitor"/>
    <property type="match status" value="1"/>
</dbReference>
<dbReference type="InterPro" id="IPR001223">
    <property type="entry name" value="Glyco_hydro18_cat"/>
</dbReference>
<proteinExistence type="predicted"/>
<dbReference type="SUPFAM" id="SSF52058">
    <property type="entry name" value="L domain-like"/>
    <property type="match status" value="1"/>
</dbReference>
<dbReference type="Pfam" id="PF00704">
    <property type="entry name" value="Glyco_hydro_18"/>
    <property type="match status" value="1"/>
</dbReference>
<dbReference type="Pfam" id="PF23622">
    <property type="entry name" value="LRR_At1g61320_AtMIF1"/>
    <property type="match status" value="1"/>
</dbReference>
<comment type="caution">
    <text evidence="2">The sequence shown here is derived from an EMBL/GenBank/DDBJ whole genome shotgun (WGS) entry which is preliminary data.</text>
</comment>
<accession>A0ABR2SHB6</accession>
<evidence type="ECO:0000313" key="3">
    <source>
        <dbReference type="Proteomes" id="UP001396334"/>
    </source>
</evidence>
<dbReference type="PROSITE" id="PS51910">
    <property type="entry name" value="GH18_2"/>
    <property type="match status" value="1"/>
</dbReference>
<keyword evidence="3" id="KW-1185">Reference proteome</keyword>
<dbReference type="SUPFAM" id="SSF81383">
    <property type="entry name" value="F-box domain"/>
    <property type="match status" value="1"/>
</dbReference>
<dbReference type="PANTHER" id="PTHR31900:SF30">
    <property type="entry name" value="SUPERFAMILY PROTEIN, PUTATIVE-RELATED"/>
    <property type="match status" value="1"/>
</dbReference>
<dbReference type="CDD" id="cd22160">
    <property type="entry name" value="F-box_AtFBL13-like"/>
    <property type="match status" value="1"/>
</dbReference>
<dbReference type="InterPro" id="IPR050232">
    <property type="entry name" value="FBL13/AtMIF1-like"/>
</dbReference>
<dbReference type="InterPro" id="IPR017853">
    <property type="entry name" value="GH"/>
</dbReference>
<reference evidence="2 3" key="1">
    <citation type="journal article" date="2024" name="G3 (Bethesda)">
        <title>Genome assembly of Hibiscus sabdariffa L. provides insights into metabolisms of medicinal natural products.</title>
        <authorList>
            <person name="Kim T."/>
        </authorList>
    </citation>
    <scope>NUCLEOTIDE SEQUENCE [LARGE SCALE GENOMIC DNA]</scope>
    <source>
        <strain evidence="2">TK-2024</strain>
        <tissue evidence="2">Old leaves</tissue>
    </source>
</reference>
<dbReference type="SUPFAM" id="SSF51445">
    <property type="entry name" value="(Trans)glycosidases"/>
    <property type="match status" value="1"/>
</dbReference>
<evidence type="ECO:0000259" key="1">
    <source>
        <dbReference type="PROSITE" id="PS51910"/>
    </source>
</evidence>
<feature type="domain" description="GH18" evidence="1">
    <location>
        <begin position="403"/>
        <end position="591"/>
    </location>
</feature>